<dbReference type="GeneTree" id="ENSGT00510000047669"/>
<evidence type="ECO:0000256" key="1">
    <source>
        <dbReference type="ARBA" id="ARBA00022490"/>
    </source>
</evidence>
<accession>H3AZJ2</accession>
<dbReference type="UniPathway" id="UPA00344"/>
<dbReference type="GO" id="GO:0006777">
    <property type="term" value="P:Mo-molybdopterin cofactor biosynthetic process"/>
    <property type="evidence" value="ECO:0007669"/>
    <property type="project" value="UniProtKB-UniRule"/>
</dbReference>
<dbReference type="OMA" id="WKHQFFA"/>
<evidence type="ECO:0000256" key="3">
    <source>
        <dbReference type="ARBA" id="ARBA00023150"/>
    </source>
</evidence>
<dbReference type="SUPFAM" id="SSF54690">
    <property type="entry name" value="Molybdopterin synthase subunit MoaE"/>
    <property type="match status" value="1"/>
</dbReference>
<dbReference type="AlphaFoldDB" id="H3AZJ2"/>
<organism evidence="5 6">
    <name type="scientific">Latimeria chalumnae</name>
    <name type="common">Coelacanth</name>
    <dbReference type="NCBI Taxonomy" id="7897"/>
    <lineage>
        <taxon>Eukaryota</taxon>
        <taxon>Metazoa</taxon>
        <taxon>Chordata</taxon>
        <taxon>Craniata</taxon>
        <taxon>Vertebrata</taxon>
        <taxon>Euteleostomi</taxon>
        <taxon>Coelacanthiformes</taxon>
        <taxon>Coelacanthidae</taxon>
        <taxon>Latimeria</taxon>
    </lineage>
</organism>
<gene>
    <name evidence="4 5" type="primary">MOCS2</name>
</gene>
<dbReference type="PANTHER" id="PTHR23404">
    <property type="entry name" value="MOLYBDOPTERIN SYNTHASE RELATED"/>
    <property type="match status" value="1"/>
</dbReference>
<keyword evidence="6" id="KW-1185">Reference proteome</keyword>
<evidence type="ECO:0000313" key="5">
    <source>
        <dbReference type="Ensembl" id="ENSLACP00000015063.1"/>
    </source>
</evidence>
<keyword evidence="1 4" id="KW-0963">Cytoplasm</keyword>
<protein>
    <recommendedName>
        <fullName evidence="4">Molybdopterin synthase catalytic subunit</fullName>
        <ecNumber evidence="4">2.8.1.12</ecNumber>
    </recommendedName>
    <alternativeName>
        <fullName evidence="4">Molybdenum cofactor synthesis protein 2 large subunit</fullName>
    </alternativeName>
    <alternativeName>
        <fullName evidence="4">Molybdenum cofactor synthesis protein 2B</fullName>
        <shortName evidence="4">MOCS2B</shortName>
    </alternativeName>
</protein>
<comment type="similarity">
    <text evidence="4">Belongs to the MoaE family. MOCS2B subfamily.</text>
</comment>
<proteinExistence type="inferred from homology"/>
<feature type="binding site" evidence="4">
    <location>
        <begin position="178"/>
        <end position="180"/>
    </location>
    <ligand>
        <name>substrate</name>
    </ligand>
</feature>
<comment type="pathway">
    <text evidence="4">Cofactor biosynthesis; molybdopterin biosynthesis.</text>
</comment>
<dbReference type="InterPro" id="IPR003448">
    <property type="entry name" value="Mopterin_biosynth_MoaE"/>
</dbReference>
<comment type="miscellaneous">
    <text evidence="4">This protein is produced by a bicistronic gene which also produces the large subunit (MOCS2A).</text>
</comment>
<dbReference type="InterPro" id="IPR036563">
    <property type="entry name" value="MoaE_sf"/>
</dbReference>
<dbReference type="Gene3D" id="3.90.1170.40">
    <property type="entry name" value="Molybdopterin biosynthesis MoaE subunit"/>
    <property type="match status" value="1"/>
</dbReference>
<evidence type="ECO:0000256" key="2">
    <source>
        <dbReference type="ARBA" id="ARBA00022679"/>
    </source>
</evidence>
<evidence type="ECO:0000313" key="6">
    <source>
        <dbReference type="Proteomes" id="UP000008672"/>
    </source>
</evidence>
<dbReference type="HAMAP" id="MF_03052">
    <property type="entry name" value="MOC2B"/>
    <property type="match status" value="1"/>
</dbReference>
<comment type="subunit">
    <text evidence="4">Heterotetramer; composed of 2 small (MOCS2A) and 2 large (MOCS2B) subunits.</text>
</comment>
<comment type="catalytic activity">
    <reaction evidence="4">
        <text>2 [molybdopterin-synthase sulfur-carrier protein]-C-terminal-Gly-aminoethanethioate + cyclic pyranopterin phosphate + H2O = molybdopterin + 2 [molybdopterin-synthase sulfur-carrier protein]-C-terminal Gly-Gly + 2 H(+)</text>
        <dbReference type="Rhea" id="RHEA:26333"/>
        <dbReference type="Rhea" id="RHEA-COMP:12202"/>
        <dbReference type="Rhea" id="RHEA-COMP:19907"/>
        <dbReference type="ChEBI" id="CHEBI:15377"/>
        <dbReference type="ChEBI" id="CHEBI:15378"/>
        <dbReference type="ChEBI" id="CHEBI:58698"/>
        <dbReference type="ChEBI" id="CHEBI:59648"/>
        <dbReference type="ChEBI" id="CHEBI:90778"/>
        <dbReference type="ChEBI" id="CHEBI:232372"/>
        <dbReference type="EC" id="2.8.1.12"/>
    </reaction>
</comment>
<dbReference type="EMBL" id="AFYH01123739">
    <property type="status" value="NOT_ANNOTATED_CDS"/>
    <property type="molecule type" value="Genomic_DNA"/>
</dbReference>
<feature type="binding site" evidence="4">
    <location>
        <position position="171"/>
    </location>
    <ligand>
        <name>substrate</name>
    </ligand>
</feature>
<reference evidence="5" key="3">
    <citation type="submission" date="2025-09" db="UniProtKB">
        <authorList>
            <consortium name="Ensembl"/>
        </authorList>
    </citation>
    <scope>IDENTIFICATION</scope>
</reference>
<keyword evidence="3 4" id="KW-0501">Molybdenum cofactor biosynthesis</keyword>
<feature type="binding site" evidence="4">
    <location>
        <begin position="155"/>
        <end position="156"/>
    </location>
    <ligand>
        <name>substrate</name>
    </ligand>
</feature>
<dbReference type="InterPro" id="IPR028888">
    <property type="entry name" value="MOCS2B_euk"/>
</dbReference>
<dbReference type="EMBL" id="AFYH01123737">
    <property type="status" value="NOT_ANNOTATED_CDS"/>
    <property type="molecule type" value="Genomic_DNA"/>
</dbReference>
<comment type="function">
    <text evidence="4">Catalytic subunit of the molybdopterin synthase complex, a complex that catalyzes the conversion of precursor Z into molybdopterin. Acts by mediating the incorporation of 2 sulfur atoms from thiocarboxylated MOCS2A into precursor Z to generate a dithiolene group.</text>
</comment>
<dbReference type="Pfam" id="PF02391">
    <property type="entry name" value="MoaE"/>
    <property type="match status" value="1"/>
</dbReference>
<dbReference type="FunCoup" id="H3AZJ2">
    <property type="interactions" value="575"/>
</dbReference>
<dbReference type="Bgee" id="ENSLACG00000013256">
    <property type="expression patterns" value="Expressed in pelvic fin and 6 other cell types or tissues"/>
</dbReference>
<dbReference type="InParanoid" id="H3AZJ2"/>
<dbReference type="EMBL" id="AFYH01123738">
    <property type="status" value="NOT_ANNOTATED_CDS"/>
    <property type="molecule type" value="Genomic_DNA"/>
</dbReference>
<dbReference type="GO" id="GO:1990140">
    <property type="term" value="C:molybdopterin synthase complex"/>
    <property type="evidence" value="ECO:0007669"/>
    <property type="project" value="UniProtKB-UniRule"/>
</dbReference>
<dbReference type="GO" id="GO:0030366">
    <property type="term" value="F:molybdopterin synthase activity"/>
    <property type="evidence" value="ECO:0007669"/>
    <property type="project" value="UniProtKB-UniRule"/>
</dbReference>
<dbReference type="CDD" id="cd00756">
    <property type="entry name" value="MoaE"/>
    <property type="match status" value="1"/>
</dbReference>
<dbReference type="eggNOG" id="KOG3307">
    <property type="taxonomic scope" value="Eukaryota"/>
</dbReference>
<name>H3AZJ2_LATCH</name>
<dbReference type="EC" id="2.8.1.12" evidence="4"/>
<sequence length="201" mass="22875">ISSWVISFCSSSQVTRSPLFPLSVGASSLQIYSGCHSTLNRIEEKAMDECEDDPKEFVKLTYEKLSVDYISELVTSPSCGAVSLFIGTTRNNFEGKKVVWLEYEAYAPMAETEIKKICRAVRQKWLTVKHIAVHHRLGLVPVTEASVVIAISSPHRNEALESLKYCLDTLKAKVPIWKKEIYEKEEYSWKENKECPWATHN</sequence>
<keyword evidence="2 4" id="KW-0808">Transferase</keyword>
<dbReference type="FunFam" id="3.90.1170.40:FF:000002">
    <property type="entry name" value="Molybdopterin synthase catalytic subunit"/>
    <property type="match status" value="1"/>
</dbReference>
<dbReference type="Ensembl" id="ENSLACT00000015169.1">
    <property type="protein sequence ID" value="ENSLACP00000015063.1"/>
    <property type="gene ID" value="ENSLACG00000013256.2"/>
</dbReference>
<evidence type="ECO:0000256" key="4">
    <source>
        <dbReference type="HAMAP-Rule" id="MF_03052"/>
    </source>
</evidence>
<reference evidence="5" key="2">
    <citation type="submission" date="2025-08" db="UniProtKB">
        <authorList>
            <consortium name="Ensembl"/>
        </authorList>
    </citation>
    <scope>IDENTIFICATION</scope>
</reference>
<dbReference type="Proteomes" id="UP000008672">
    <property type="component" value="Unassembled WGS sequence"/>
</dbReference>
<comment type="subcellular location">
    <subcellularLocation>
        <location evidence="4">Cytoplasm</location>
        <location evidence="4">Cytosol</location>
    </subcellularLocation>
</comment>
<reference evidence="6" key="1">
    <citation type="submission" date="2011-08" db="EMBL/GenBank/DDBJ databases">
        <title>The draft genome of Latimeria chalumnae.</title>
        <authorList>
            <person name="Di Palma F."/>
            <person name="Alfoldi J."/>
            <person name="Johnson J."/>
            <person name="Berlin A."/>
            <person name="Gnerre S."/>
            <person name="Jaffe D."/>
            <person name="MacCallum I."/>
            <person name="Young S."/>
            <person name="Walker B.J."/>
            <person name="Lander E."/>
            <person name="Lindblad-Toh K."/>
        </authorList>
    </citation>
    <scope>NUCLEOTIDE SEQUENCE [LARGE SCALE GENOMIC DNA]</scope>
    <source>
        <strain evidence="6">Wild caught</strain>
    </source>
</reference>
<dbReference type="STRING" id="7897.ENSLACP00000015063"/>